<dbReference type="AlphaFoldDB" id="A0A8X7NII8"/>
<dbReference type="EMBL" id="JABWAB010000011">
    <property type="protein sequence ID" value="KAF6044164.1"/>
    <property type="molecule type" value="Genomic_DNA"/>
</dbReference>
<sequence length="120" mass="13641">MNLNPAPNTSSLIKPTNTMSPPLHGIINNSNVSIVLEDELLEFVNDRQLIIELVDLLVDELNLQSVYILIKRSDDLSKMKRVLQFMNAIFVCSLISDSSQMAIDMEKFDPYEWIGLICEL</sequence>
<comment type="caution">
    <text evidence="1">The sequence shown here is derived from an EMBL/GenBank/DDBJ whole genome shotgun (WGS) entry which is preliminary data.</text>
</comment>
<evidence type="ECO:0000313" key="2">
    <source>
        <dbReference type="Proteomes" id="UP000590412"/>
    </source>
</evidence>
<organism evidence="1 2">
    <name type="scientific">Candida parapsilosis</name>
    <name type="common">Yeast</name>
    <dbReference type="NCBI Taxonomy" id="5480"/>
    <lineage>
        <taxon>Eukaryota</taxon>
        <taxon>Fungi</taxon>
        <taxon>Dikarya</taxon>
        <taxon>Ascomycota</taxon>
        <taxon>Saccharomycotina</taxon>
        <taxon>Pichiomycetes</taxon>
        <taxon>Debaryomycetaceae</taxon>
        <taxon>Candida/Lodderomyces clade</taxon>
        <taxon>Candida</taxon>
    </lineage>
</organism>
<name>A0A8X7NII8_CANPA</name>
<reference evidence="1" key="1">
    <citation type="submission" date="2020-03" db="EMBL/GenBank/DDBJ databases">
        <title>FDA dAtabase for Regulatory Grade micrObial Sequences (FDA-ARGOS): Supporting development and validation of Infectious Disease Dx tests.</title>
        <authorList>
            <person name="Campos J."/>
            <person name="Goldberg B."/>
            <person name="Tallon L."/>
            <person name="Sadzewicz L."/>
            <person name="Vavikolanu K."/>
            <person name="Mehta A."/>
            <person name="Aluvathingal J."/>
            <person name="Nadendla S."/>
            <person name="Nandy P."/>
            <person name="Geyer C."/>
            <person name="Yan Y."/>
            <person name="Sichtig H."/>
        </authorList>
    </citation>
    <scope>NUCLEOTIDE SEQUENCE [LARGE SCALE GENOMIC DNA]</scope>
    <source>
        <strain evidence="1">FDAARGOS_652</strain>
    </source>
</reference>
<dbReference type="Proteomes" id="UP000590412">
    <property type="component" value="Unassembled WGS sequence"/>
</dbReference>
<evidence type="ECO:0000313" key="1">
    <source>
        <dbReference type="EMBL" id="KAF6044164.1"/>
    </source>
</evidence>
<proteinExistence type="predicted"/>
<accession>A0A8X7NII8</accession>
<protein>
    <submittedName>
        <fullName evidence="1">Uncharacterized protein</fullName>
    </submittedName>
</protein>
<gene>
    <name evidence="1" type="ORF">FOB60_005257</name>
</gene>